<gene>
    <name evidence="8" type="ORF">IFM89_002347</name>
</gene>
<keyword evidence="4" id="KW-0804">Transcription</keyword>
<dbReference type="PANTHER" id="PTHR11945:SF176">
    <property type="entry name" value="MADS-BOX TRANSCRIPTION FACTOR FAMILY PROTEIN"/>
    <property type="match status" value="1"/>
</dbReference>
<name>A0A835M6X2_9MAGN</name>
<dbReference type="InterPro" id="IPR033897">
    <property type="entry name" value="SRF-like_MADS-box"/>
</dbReference>
<dbReference type="OrthoDB" id="601557at2759"/>
<dbReference type="InterPro" id="IPR002100">
    <property type="entry name" value="TF_MADSbox"/>
</dbReference>
<organism evidence="8 9">
    <name type="scientific">Coptis chinensis</name>
    <dbReference type="NCBI Taxonomy" id="261450"/>
    <lineage>
        <taxon>Eukaryota</taxon>
        <taxon>Viridiplantae</taxon>
        <taxon>Streptophyta</taxon>
        <taxon>Embryophyta</taxon>
        <taxon>Tracheophyta</taxon>
        <taxon>Spermatophyta</taxon>
        <taxon>Magnoliopsida</taxon>
        <taxon>Ranunculales</taxon>
        <taxon>Ranunculaceae</taxon>
        <taxon>Coptidoideae</taxon>
        <taxon>Coptis</taxon>
    </lineage>
</organism>
<dbReference type="InterPro" id="IPR036879">
    <property type="entry name" value="TF_MADSbox_sf"/>
</dbReference>
<evidence type="ECO:0000256" key="3">
    <source>
        <dbReference type="ARBA" id="ARBA00023125"/>
    </source>
</evidence>
<sequence>MLCIMQMVRGKLNMQLISNEKSSNVTFGKRKDGLKKKLHEFTTLCGVDACMIVYGPNHGDRSLAPETWPENKDEVHRILSRYCRSKVKNNGTARKDEDLSKKLKDRRKKQECEHDNTREKNDKSECSMGDDHINKLSEDQLKQFSNELDYKIDSIQKKIEWIRWNQSMPKVEPRMVQQNQATIMDQTPCYIQPFASLNPHSHLQNQVPTTAFAMGATVMNLCMEDGYNSNNTSNRSLIADFCYTTLENQQYLHDRGTRSSIDYY</sequence>
<protein>
    <recommendedName>
        <fullName evidence="7">MADS-box domain-containing protein</fullName>
    </recommendedName>
</protein>
<dbReference type="Gene3D" id="3.40.1810.10">
    <property type="entry name" value="Transcription factor, MADS-box"/>
    <property type="match status" value="1"/>
</dbReference>
<dbReference type="PROSITE" id="PS50066">
    <property type="entry name" value="MADS_BOX_2"/>
    <property type="match status" value="1"/>
</dbReference>
<dbReference type="GO" id="GO:0046983">
    <property type="term" value="F:protein dimerization activity"/>
    <property type="evidence" value="ECO:0007669"/>
    <property type="project" value="InterPro"/>
</dbReference>
<dbReference type="Proteomes" id="UP000631114">
    <property type="component" value="Unassembled WGS sequence"/>
</dbReference>
<dbReference type="CDD" id="cd00266">
    <property type="entry name" value="MADS_SRF_like"/>
    <property type="match status" value="1"/>
</dbReference>
<dbReference type="Pfam" id="PF00319">
    <property type="entry name" value="SRF-TF"/>
    <property type="match status" value="1"/>
</dbReference>
<evidence type="ECO:0000256" key="2">
    <source>
        <dbReference type="ARBA" id="ARBA00023015"/>
    </source>
</evidence>
<dbReference type="PANTHER" id="PTHR11945">
    <property type="entry name" value="MADS BOX PROTEIN"/>
    <property type="match status" value="1"/>
</dbReference>
<keyword evidence="9" id="KW-1185">Reference proteome</keyword>
<evidence type="ECO:0000256" key="5">
    <source>
        <dbReference type="ARBA" id="ARBA00023242"/>
    </source>
</evidence>
<dbReference type="GO" id="GO:0000978">
    <property type="term" value="F:RNA polymerase II cis-regulatory region sequence-specific DNA binding"/>
    <property type="evidence" value="ECO:0007669"/>
    <property type="project" value="TreeGrafter"/>
</dbReference>
<dbReference type="SUPFAM" id="SSF55455">
    <property type="entry name" value="SRF-like"/>
    <property type="match status" value="1"/>
</dbReference>
<evidence type="ECO:0000256" key="4">
    <source>
        <dbReference type="ARBA" id="ARBA00023163"/>
    </source>
</evidence>
<evidence type="ECO:0000259" key="7">
    <source>
        <dbReference type="PROSITE" id="PS50066"/>
    </source>
</evidence>
<accession>A0A835M6X2</accession>
<dbReference type="EMBL" id="JADFTS010000002">
    <property type="protein sequence ID" value="KAF9618652.1"/>
    <property type="molecule type" value="Genomic_DNA"/>
</dbReference>
<evidence type="ECO:0000256" key="6">
    <source>
        <dbReference type="SAM" id="MobiDB-lite"/>
    </source>
</evidence>
<feature type="region of interest" description="Disordered" evidence="6">
    <location>
        <begin position="91"/>
        <end position="131"/>
    </location>
</feature>
<dbReference type="GO" id="GO:0045944">
    <property type="term" value="P:positive regulation of transcription by RNA polymerase II"/>
    <property type="evidence" value="ECO:0007669"/>
    <property type="project" value="InterPro"/>
</dbReference>
<proteinExistence type="predicted"/>
<dbReference type="GO" id="GO:0000981">
    <property type="term" value="F:DNA-binding transcription factor activity, RNA polymerase II-specific"/>
    <property type="evidence" value="ECO:0007669"/>
    <property type="project" value="InterPro"/>
</dbReference>
<dbReference type="SMART" id="SM00432">
    <property type="entry name" value="MADS"/>
    <property type="match status" value="1"/>
</dbReference>
<dbReference type="PRINTS" id="PR00404">
    <property type="entry name" value="MADSDOMAIN"/>
</dbReference>
<dbReference type="GO" id="GO:0005634">
    <property type="term" value="C:nucleus"/>
    <property type="evidence" value="ECO:0007669"/>
    <property type="project" value="UniProtKB-SubCell"/>
</dbReference>
<keyword evidence="5" id="KW-0539">Nucleus</keyword>
<evidence type="ECO:0000313" key="9">
    <source>
        <dbReference type="Proteomes" id="UP000631114"/>
    </source>
</evidence>
<comment type="caution">
    <text evidence="8">The sequence shown here is derived from an EMBL/GenBank/DDBJ whole genome shotgun (WGS) entry which is preliminary data.</text>
</comment>
<evidence type="ECO:0000256" key="1">
    <source>
        <dbReference type="ARBA" id="ARBA00004123"/>
    </source>
</evidence>
<dbReference type="AlphaFoldDB" id="A0A835M6X2"/>
<reference evidence="8 9" key="1">
    <citation type="submission" date="2020-10" db="EMBL/GenBank/DDBJ databases">
        <title>The Coptis chinensis genome and diversification of protoberbering-type alkaloids.</title>
        <authorList>
            <person name="Wang B."/>
            <person name="Shu S."/>
            <person name="Song C."/>
            <person name="Liu Y."/>
        </authorList>
    </citation>
    <scope>NUCLEOTIDE SEQUENCE [LARGE SCALE GENOMIC DNA]</scope>
    <source>
        <strain evidence="8">HL-2020</strain>
        <tissue evidence="8">Leaf</tissue>
    </source>
</reference>
<feature type="compositionally biased region" description="Basic and acidic residues" evidence="6">
    <location>
        <begin position="93"/>
        <end position="131"/>
    </location>
</feature>
<keyword evidence="3" id="KW-0238">DNA-binding</keyword>
<keyword evidence="2" id="KW-0805">Transcription regulation</keyword>
<feature type="domain" description="MADS-box" evidence="7">
    <location>
        <begin position="7"/>
        <end position="57"/>
    </location>
</feature>
<comment type="subcellular location">
    <subcellularLocation>
        <location evidence="1">Nucleus</location>
    </subcellularLocation>
</comment>
<evidence type="ECO:0000313" key="8">
    <source>
        <dbReference type="EMBL" id="KAF9618652.1"/>
    </source>
</evidence>